<dbReference type="CDD" id="cd01094">
    <property type="entry name" value="Alkanesulfonate_monoxygenase"/>
    <property type="match status" value="1"/>
</dbReference>
<dbReference type="SUPFAM" id="SSF51679">
    <property type="entry name" value="Bacterial luciferase-like"/>
    <property type="match status" value="1"/>
</dbReference>
<keyword evidence="7" id="KW-1185">Reference proteome</keyword>
<dbReference type="PANTHER" id="PTHR42847:SF4">
    <property type="entry name" value="ALKANESULFONATE MONOOXYGENASE-RELATED"/>
    <property type="match status" value="1"/>
</dbReference>
<evidence type="ECO:0000256" key="4">
    <source>
        <dbReference type="ARBA" id="ARBA00023033"/>
    </source>
</evidence>
<keyword evidence="2" id="KW-0288">FMN</keyword>
<reference evidence="6 7" key="1">
    <citation type="submission" date="2016-11" db="EMBL/GenBank/DDBJ databases">
        <authorList>
            <person name="Jaros S."/>
            <person name="Januszkiewicz K."/>
            <person name="Wedrychowicz H."/>
        </authorList>
    </citation>
    <scope>NUCLEOTIDE SEQUENCE [LARGE SCALE GENOMIC DNA]</scope>
    <source>
        <strain evidence="6 7">DSM 44666</strain>
    </source>
</reference>
<dbReference type="InterPro" id="IPR050172">
    <property type="entry name" value="SsuD_RutA_monooxygenase"/>
</dbReference>
<dbReference type="InterPro" id="IPR011251">
    <property type="entry name" value="Luciferase-like_dom"/>
</dbReference>
<feature type="domain" description="Luciferase-like" evidence="5">
    <location>
        <begin position="25"/>
        <end position="322"/>
    </location>
</feature>
<evidence type="ECO:0000259" key="5">
    <source>
        <dbReference type="Pfam" id="PF00296"/>
    </source>
</evidence>
<dbReference type="Pfam" id="PF00296">
    <property type="entry name" value="Bac_luciferase"/>
    <property type="match status" value="1"/>
</dbReference>
<dbReference type="Gene3D" id="3.20.20.30">
    <property type="entry name" value="Luciferase-like domain"/>
    <property type="match status" value="1"/>
</dbReference>
<dbReference type="GO" id="GO:0046306">
    <property type="term" value="P:alkanesulfonate catabolic process"/>
    <property type="evidence" value="ECO:0007669"/>
    <property type="project" value="TreeGrafter"/>
</dbReference>
<keyword evidence="1" id="KW-0285">Flavoprotein</keyword>
<dbReference type="InterPro" id="IPR036661">
    <property type="entry name" value="Luciferase-like_sf"/>
</dbReference>
<name>A0A1M5BMB7_9BACL</name>
<dbReference type="EMBL" id="FQVL01000026">
    <property type="protein sequence ID" value="SHF43362.1"/>
    <property type="molecule type" value="Genomic_DNA"/>
</dbReference>
<dbReference type="RefSeq" id="WP_073158693.1">
    <property type="nucleotide sequence ID" value="NZ_FQVL01000026.1"/>
</dbReference>
<organism evidence="6 7">
    <name type="scientific">Seinonella peptonophila</name>
    <dbReference type="NCBI Taxonomy" id="112248"/>
    <lineage>
        <taxon>Bacteria</taxon>
        <taxon>Bacillati</taxon>
        <taxon>Bacillota</taxon>
        <taxon>Bacilli</taxon>
        <taxon>Bacillales</taxon>
        <taxon>Thermoactinomycetaceae</taxon>
        <taxon>Seinonella</taxon>
    </lineage>
</organism>
<dbReference type="PANTHER" id="PTHR42847">
    <property type="entry name" value="ALKANESULFONATE MONOOXYGENASE"/>
    <property type="match status" value="1"/>
</dbReference>
<dbReference type="GO" id="GO:0008726">
    <property type="term" value="F:alkanesulfonate monooxygenase activity"/>
    <property type="evidence" value="ECO:0007669"/>
    <property type="project" value="TreeGrafter"/>
</dbReference>
<evidence type="ECO:0000256" key="2">
    <source>
        <dbReference type="ARBA" id="ARBA00022643"/>
    </source>
</evidence>
<gene>
    <name evidence="6" type="ORF">SAMN05444392_1269</name>
</gene>
<dbReference type="AlphaFoldDB" id="A0A1M5BMB7"/>
<evidence type="ECO:0000313" key="7">
    <source>
        <dbReference type="Proteomes" id="UP000184476"/>
    </source>
</evidence>
<accession>A0A1M5BMB7</accession>
<protein>
    <submittedName>
        <fullName evidence="6">Alkanesulfonate monooxygenase</fullName>
    </submittedName>
</protein>
<proteinExistence type="predicted"/>
<evidence type="ECO:0000313" key="6">
    <source>
        <dbReference type="EMBL" id="SHF43362.1"/>
    </source>
</evidence>
<evidence type="ECO:0000256" key="1">
    <source>
        <dbReference type="ARBA" id="ARBA00022630"/>
    </source>
</evidence>
<sequence>MEIIYWLPTLGDQQYFGADKKKLCTDHSYLKQVAQTIDSLGYDGMYLGTGSYCEDPWIMAASLIDATKQANFLIALRPSIISPTAAARMATTFDRVSNGRIALNIVSGAAPAELASDGVFMAHDQRHEYTDEFLTVYRQLMVGETVSYHGKYLNTDSSRLLFEPKQKPYPPIYCVGSSEIGQSVAAKHADVYLMFGEPLKETAEIFASVRKKAQAYNRSIRFAIGLYIIVREQEEEAWQAANEMIQHIKQDEIDQFHHLLRTRFDSQGRERQTRIIEANASLKIDEHLWAGTSLVNIGPFAVVGNPDSVVKCIQDYMSLGADIFAIAGIPHLEEAYRISDLILPRLRKISKETA</sequence>
<dbReference type="Proteomes" id="UP000184476">
    <property type="component" value="Unassembled WGS sequence"/>
</dbReference>
<dbReference type="OrthoDB" id="9814695at2"/>
<keyword evidence="4 6" id="KW-0503">Monooxygenase</keyword>
<evidence type="ECO:0000256" key="3">
    <source>
        <dbReference type="ARBA" id="ARBA00023002"/>
    </source>
</evidence>
<keyword evidence="3" id="KW-0560">Oxidoreductase</keyword>
<dbReference type="STRING" id="112248.SAMN05444392_1269"/>